<dbReference type="SUPFAM" id="SSF50610">
    <property type="entry name" value="mu transposase, C-terminal domain"/>
    <property type="match status" value="1"/>
</dbReference>
<dbReference type="AlphaFoldDB" id="A0A1I1T7C3"/>
<keyword evidence="3" id="KW-1185">Reference proteome</keyword>
<dbReference type="InterPro" id="IPR001584">
    <property type="entry name" value="Integrase_cat-core"/>
</dbReference>
<dbReference type="Pfam" id="PF09299">
    <property type="entry name" value="Mu-transpos_C"/>
    <property type="match status" value="1"/>
</dbReference>
<evidence type="ECO:0000259" key="1">
    <source>
        <dbReference type="PROSITE" id="PS50994"/>
    </source>
</evidence>
<dbReference type="OrthoDB" id="501284at2"/>
<dbReference type="Proteomes" id="UP000198862">
    <property type="component" value="Unassembled WGS sequence"/>
</dbReference>
<feature type="domain" description="Integrase catalytic" evidence="1">
    <location>
        <begin position="185"/>
        <end position="381"/>
    </location>
</feature>
<sequence>MHGAVTKYKNLPAVIEDKGWQEASQKARNEALNKSALVKFLLVQDDTLQIAYETLVKKYNSNTCIPSLTEAVNSLGKMPSRATIYNWCKAYKLDGLNGLLPQFKGKAKPEHSWAHRCIELYHAPNSPSFAQVSDQLVNEGFKVEHHNVRRFINELPHELGQNSPYRIGAKLYREKHKDFLIRSTDNIKPGFIYNGDGHSVDVHLAHPVTGKSYRPELVIFQDVASRYIVGWELTYSENSISTLTALSRAMKNHLNIPAMVYIDNGSGFKSKMMNDETSGFYAQFEIEPIFAIPGNARAKWIERFFRHMEERVGRRFESYCGKGFDERKLQLVLKEANQGKTRLPSLDEWIAEFKVFLDYYHNSPHPERAGQTRQQVWDEIERVPPCEGDFVILPRAKVNVRRGQIKLHKRTYTANFLHQFNGKELLAGFDLQNDEYIQLYQLTGEFIMICQLKLKSHALPTSRIDERDIKRSLDAIKRKEKHIAEDRARAALSNVIDSIELDTVKNLSADVSDVAGAITEQAPHTFDIDLNALTPEFEEVATTEPAELSTLLQVVDTQDTNPAQKTENDVLKDLLKESEEDEANIEDAEYELY</sequence>
<accession>A0A1I1T7C3</accession>
<proteinExistence type="predicted"/>
<dbReference type="GO" id="GO:0003676">
    <property type="term" value="F:nucleic acid binding"/>
    <property type="evidence" value="ECO:0007669"/>
    <property type="project" value="InterPro"/>
</dbReference>
<dbReference type="InterPro" id="IPR036397">
    <property type="entry name" value="RNaseH_sf"/>
</dbReference>
<dbReference type="EMBL" id="FOLO01000067">
    <property type="protein sequence ID" value="SFD54531.1"/>
    <property type="molecule type" value="Genomic_DNA"/>
</dbReference>
<evidence type="ECO:0000313" key="2">
    <source>
        <dbReference type="EMBL" id="SFD54531.1"/>
    </source>
</evidence>
<name>A0A1I1T7C3_9GAMM</name>
<protein>
    <submittedName>
        <fullName evidence="2">Putative transposase</fullName>
    </submittedName>
</protein>
<dbReference type="RefSeq" id="WP_091990788.1">
    <property type="nucleotide sequence ID" value="NZ_FOLO01000067.1"/>
</dbReference>
<reference evidence="2 3" key="1">
    <citation type="submission" date="2016-10" db="EMBL/GenBank/DDBJ databases">
        <authorList>
            <person name="de Groot N.N."/>
        </authorList>
    </citation>
    <scope>NUCLEOTIDE SEQUENCE [LARGE SCALE GENOMIC DNA]</scope>
    <source>
        <strain evidence="2 3">DSM 6059</strain>
    </source>
</reference>
<dbReference type="InterPro" id="IPR009004">
    <property type="entry name" value="Transposase_Mu_C"/>
</dbReference>
<dbReference type="InterPro" id="IPR012337">
    <property type="entry name" value="RNaseH-like_sf"/>
</dbReference>
<dbReference type="PROSITE" id="PS50994">
    <property type="entry name" value="INTEGRASE"/>
    <property type="match status" value="1"/>
</dbReference>
<evidence type="ECO:0000313" key="3">
    <source>
        <dbReference type="Proteomes" id="UP000198862"/>
    </source>
</evidence>
<dbReference type="GO" id="GO:0015074">
    <property type="term" value="P:DNA integration"/>
    <property type="evidence" value="ECO:0007669"/>
    <property type="project" value="InterPro"/>
</dbReference>
<organism evidence="2 3">
    <name type="scientific">Pseudoalteromonas denitrificans DSM 6059</name>
    <dbReference type="NCBI Taxonomy" id="1123010"/>
    <lineage>
        <taxon>Bacteria</taxon>
        <taxon>Pseudomonadati</taxon>
        <taxon>Pseudomonadota</taxon>
        <taxon>Gammaproteobacteria</taxon>
        <taxon>Alteromonadales</taxon>
        <taxon>Pseudoalteromonadaceae</taxon>
        <taxon>Pseudoalteromonas</taxon>
    </lineage>
</organism>
<dbReference type="STRING" id="1123010.SAMN02745724_04804"/>
<dbReference type="InterPro" id="IPR015378">
    <property type="entry name" value="Transposase-like_Mu_C"/>
</dbReference>
<dbReference type="Gene3D" id="3.30.420.10">
    <property type="entry name" value="Ribonuclease H-like superfamily/Ribonuclease H"/>
    <property type="match status" value="1"/>
</dbReference>
<dbReference type="SUPFAM" id="SSF53098">
    <property type="entry name" value="Ribonuclease H-like"/>
    <property type="match status" value="1"/>
</dbReference>
<gene>
    <name evidence="2" type="ORF">SAMN02745724_04804</name>
</gene>